<dbReference type="AlphaFoldDB" id="A0A7W7LIM4"/>
<name>A0A7W7LIM4_STRNE</name>
<reference evidence="2 3" key="1">
    <citation type="submission" date="2020-08" db="EMBL/GenBank/DDBJ databases">
        <title>Genomic Encyclopedia of Type Strains, Phase III (KMG-III): the genomes of soil and plant-associated and newly described type strains.</title>
        <authorList>
            <person name="Whitman W."/>
        </authorList>
    </citation>
    <scope>NUCLEOTIDE SEQUENCE [LARGE SCALE GENOMIC DNA]</scope>
    <source>
        <strain evidence="2 3">CECT 3265</strain>
    </source>
</reference>
<comment type="caution">
    <text evidence="2">The sequence shown here is derived from an EMBL/GenBank/DDBJ whole genome shotgun (WGS) entry which is preliminary data.</text>
</comment>
<organism evidence="2 3">
    <name type="scientific">Streptomyces netropsis</name>
    <name type="common">Streptoverticillium netropsis</name>
    <dbReference type="NCBI Taxonomy" id="55404"/>
    <lineage>
        <taxon>Bacteria</taxon>
        <taxon>Bacillati</taxon>
        <taxon>Actinomycetota</taxon>
        <taxon>Actinomycetes</taxon>
        <taxon>Kitasatosporales</taxon>
        <taxon>Streptomycetaceae</taxon>
        <taxon>Streptomyces</taxon>
    </lineage>
</organism>
<evidence type="ECO:0000256" key="1">
    <source>
        <dbReference type="SAM" id="Phobius"/>
    </source>
</evidence>
<keyword evidence="1" id="KW-1133">Transmembrane helix</keyword>
<gene>
    <name evidence="2" type="ORF">FHS38_006483</name>
</gene>
<feature type="transmembrane region" description="Helical" evidence="1">
    <location>
        <begin position="20"/>
        <end position="38"/>
    </location>
</feature>
<dbReference type="RefSeq" id="WP_184739567.1">
    <property type="nucleotide sequence ID" value="NZ_BMRW01000017.1"/>
</dbReference>
<keyword evidence="1" id="KW-0472">Membrane</keyword>
<proteinExistence type="predicted"/>
<keyword evidence="3" id="KW-1185">Reference proteome</keyword>
<evidence type="ECO:0000313" key="2">
    <source>
        <dbReference type="EMBL" id="MBB4890398.1"/>
    </source>
</evidence>
<dbReference type="EMBL" id="JACHJG010000019">
    <property type="protein sequence ID" value="MBB4890398.1"/>
    <property type="molecule type" value="Genomic_DNA"/>
</dbReference>
<protein>
    <submittedName>
        <fullName evidence="2">Uncharacterized protein</fullName>
    </submittedName>
</protein>
<keyword evidence="1" id="KW-0812">Transmembrane</keyword>
<accession>A0A7W7LIM4</accession>
<evidence type="ECO:0000313" key="3">
    <source>
        <dbReference type="Proteomes" id="UP000556436"/>
    </source>
</evidence>
<dbReference type="Proteomes" id="UP000556436">
    <property type="component" value="Unassembled WGS sequence"/>
</dbReference>
<sequence>MGGLNWGWLQGLGWGTVPAWASAFLTSGSLLLGFYILLRDRRKEERQEAAQVICWLERTAVLPDDRCSYTPRVANLAERPVSGVHLVMEHHDPDALEGRRVVMTTPIAPLIRPGEEESLSSGNEVTVAPLAVIRLVVTFLDADGTEWIRDLMPDLVGPTALHPATLSGKYRWPFKHSHVIRNMQLTLRGSEAQHLTISSRRLKKRLRRAR</sequence>